<feature type="compositionally biased region" description="Basic and acidic residues" evidence="1">
    <location>
        <begin position="19"/>
        <end position="39"/>
    </location>
</feature>
<dbReference type="AlphaFoldDB" id="A0A6J8D7A9"/>
<organism evidence="2 3">
    <name type="scientific">Mytilus coruscus</name>
    <name type="common">Sea mussel</name>
    <dbReference type="NCBI Taxonomy" id="42192"/>
    <lineage>
        <taxon>Eukaryota</taxon>
        <taxon>Metazoa</taxon>
        <taxon>Spiralia</taxon>
        <taxon>Lophotrochozoa</taxon>
        <taxon>Mollusca</taxon>
        <taxon>Bivalvia</taxon>
        <taxon>Autobranchia</taxon>
        <taxon>Pteriomorphia</taxon>
        <taxon>Mytilida</taxon>
        <taxon>Mytiloidea</taxon>
        <taxon>Mytilidae</taxon>
        <taxon>Mytilinae</taxon>
        <taxon>Mytilus</taxon>
    </lineage>
</organism>
<name>A0A6J8D7A9_MYTCO</name>
<sequence>MTFKRHGLSPGSFTVPYNSKKDNEREKRQKKSKLPEQKFRRLKLKEERITSKGACEATEGASYESEISFSEQAEDIQRIPDAIPKPLYTAVPSLNNPTFVIIDLETTDLIRRNIIPHIVQIAAKEHRTQTSFNCYIPPQLPMSNEALKGDWVLSTAVYNCNMYDNFTPNLMGFVDSLAVFRSGFPKIEKYNQPFLAQHFCKEEYNAHNAVDDVNMLDKILIAANVTSELLLKQYQCPQDHIHQCPQCYQLEHILSTILTKTADVEWDNPEAYLFKVEKSVNAIKELKAHILRSKVQESAQAHITANVKEGEMYLVADWAVKFLPRKFRKGQTDWFGKRGINWHIAAIDLQQKGKYRVRVITPVIDADAEKNSCKANPNISTLSNFEFSSDGLGCGEHTTLDHTIYSSTIQSDDAEQENTAEVTQERG</sequence>
<keyword evidence="3" id="KW-1185">Reference proteome</keyword>
<dbReference type="InterPro" id="IPR036397">
    <property type="entry name" value="RNaseH_sf"/>
</dbReference>
<feature type="region of interest" description="Disordered" evidence="1">
    <location>
        <begin position="1"/>
        <end position="39"/>
    </location>
</feature>
<dbReference type="Gene3D" id="3.30.420.10">
    <property type="entry name" value="Ribonuclease H-like superfamily/Ribonuclease H"/>
    <property type="match status" value="1"/>
</dbReference>
<evidence type="ECO:0000313" key="2">
    <source>
        <dbReference type="EMBL" id="CAC5403212.1"/>
    </source>
</evidence>
<protein>
    <recommendedName>
        <fullName evidence="4">Exonuclease domain-containing protein</fullName>
    </recommendedName>
</protein>
<evidence type="ECO:0000256" key="1">
    <source>
        <dbReference type="SAM" id="MobiDB-lite"/>
    </source>
</evidence>
<dbReference type="SUPFAM" id="SSF53098">
    <property type="entry name" value="Ribonuclease H-like"/>
    <property type="match status" value="1"/>
</dbReference>
<dbReference type="InterPro" id="IPR012337">
    <property type="entry name" value="RNaseH-like_sf"/>
</dbReference>
<reference evidence="2 3" key="1">
    <citation type="submission" date="2020-06" db="EMBL/GenBank/DDBJ databases">
        <authorList>
            <person name="Li R."/>
            <person name="Bekaert M."/>
        </authorList>
    </citation>
    <scope>NUCLEOTIDE SEQUENCE [LARGE SCALE GENOMIC DNA]</scope>
    <source>
        <strain evidence="3">wild</strain>
    </source>
</reference>
<evidence type="ECO:0008006" key="4">
    <source>
        <dbReference type="Google" id="ProtNLM"/>
    </source>
</evidence>
<proteinExistence type="predicted"/>
<dbReference type="EMBL" id="CACVKT020006699">
    <property type="protein sequence ID" value="CAC5403212.1"/>
    <property type="molecule type" value="Genomic_DNA"/>
</dbReference>
<dbReference type="GO" id="GO:0003676">
    <property type="term" value="F:nucleic acid binding"/>
    <property type="evidence" value="ECO:0007669"/>
    <property type="project" value="InterPro"/>
</dbReference>
<gene>
    <name evidence="2" type="ORF">MCOR_37117</name>
</gene>
<evidence type="ECO:0000313" key="3">
    <source>
        <dbReference type="Proteomes" id="UP000507470"/>
    </source>
</evidence>
<dbReference type="OrthoDB" id="6123632at2759"/>
<accession>A0A6J8D7A9</accession>
<dbReference type="Proteomes" id="UP000507470">
    <property type="component" value="Unassembled WGS sequence"/>
</dbReference>